<protein>
    <submittedName>
        <fullName evidence="1">Uncharacterized protein</fullName>
    </submittedName>
</protein>
<dbReference type="AlphaFoldDB" id="A0AAE3JFR9"/>
<organism evidence="1 2">
    <name type="scientific">Hominifimenecus microfluidus</name>
    <dbReference type="NCBI Taxonomy" id="2885348"/>
    <lineage>
        <taxon>Bacteria</taxon>
        <taxon>Bacillati</taxon>
        <taxon>Bacillota</taxon>
        <taxon>Clostridia</taxon>
        <taxon>Lachnospirales</taxon>
        <taxon>Lachnospiraceae</taxon>
        <taxon>Hominifimenecus</taxon>
    </lineage>
</organism>
<proteinExistence type="predicted"/>
<dbReference type="EMBL" id="JAJEQR010000021">
    <property type="protein sequence ID" value="MCC2231037.1"/>
    <property type="molecule type" value="Genomic_DNA"/>
</dbReference>
<name>A0AAE3JFR9_9FIRM</name>
<evidence type="ECO:0000313" key="1">
    <source>
        <dbReference type="EMBL" id="MCC2231037.1"/>
    </source>
</evidence>
<dbReference type="Proteomes" id="UP001198182">
    <property type="component" value="Unassembled WGS sequence"/>
</dbReference>
<keyword evidence="2" id="KW-1185">Reference proteome</keyword>
<sequence length="58" mass="6832">MLCPVKTVKKGNVEAIEEHEQWIPYVESRDKEATLRFLQQHINNTKARTKEGFITFLD</sequence>
<comment type="caution">
    <text evidence="1">The sequence shown here is derived from an EMBL/GenBank/DDBJ whole genome shotgun (WGS) entry which is preliminary data.</text>
</comment>
<dbReference type="RefSeq" id="WP_308453573.1">
    <property type="nucleotide sequence ID" value="NZ_JAJEQR010000021.1"/>
</dbReference>
<accession>A0AAE3JFR9</accession>
<reference evidence="1" key="1">
    <citation type="submission" date="2021-10" db="EMBL/GenBank/DDBJ databases">
        <title>Anaerobic single-cell dispensing facilitates the cultivation of human gut bacteria.</title>
        <authorList>
            <person name="Afrizal A."/>
        </authorList>
    </citation>
    <scope>NUCLEOTIDE SEQUENCE</scope>
    <source>
        <strain evidence="1">CLA-AA-H215</strain>
    </source>
</reference>
<gene>
    <name evidence="1" type="ORF">LKD81_08505</name>
</gene>
<evidence type="ECO:0000313" key="2">
    <source>
        <dbReference type="Proteomes" id="UP001198182"/>
    </source>
</evidence>